<sequence length="159" mass="18551">MSSFMILIKQHKLVMEVSSDEKRVEQEATLWTTERRKRMRGRFRATLAGLLELEVLRVRHKEMVETALGMCESPDHSGNLELQQRRYQYWVEESSSRLKLKRSLSHENNIEHRTSLTSLDIKRTAMHSSEDLPQLFCHKKSTALAQEDSQSRATSGFCE</sequence>
<dbReference type="PANTHER" id="PTHR15919">
    <property type="entry name" value="DAPPER-RELATED"/>
    <property type="match status" value="1"/>
</dbReference>
<dbReference type="InterPro" id="IPR024843">
    <property type="entry name" value="Dapper"/>
</dbReference>
<reference evidence="3" key="1">
    <citation type="submission" date="2023-03" db="EMBL/GenBank/DDBJ databases">
        <title>Electrophorus voltai genome.</title>
        <authorList>
            <person name="Bian C."/>
        </authorList>
    </citation>
    <scope>NUCLEOTIDE SEQUENCE</scope>
    <source>
        <strain evidence="3">CB-2022</strain>
        <tissue evidence="3">Muscle</tissue>
    </source>
</reference>
<evidence type="ECO:0000313" key="3">
    <source>
        <dbReference type="EMBL" id="KAK1806492.1"/>
    </source>
</evidence>
<keyword evidence="4" id="KW-1185">Reference proteome</keyword>
<gene>
    <name evidence="3" type="ORF">P4O66_005006</name>
</gene>
<evidence type="ECO:0000256" key="1">
    <source>
        <dbReference type="ARBA" id="ARBA00010807"/>
    </source>
</evidence>
<dbReference type="PANTHER" id="PTHR15919:SF14">
    <property type="entry name" value="DAPPER HOMOLOG 2"/>
    <property type="match status" value="1"/>
</dbReference>
<proteinExistence type="inferred from homology"/>
<accession>A0AAD9E978</accession>
<comment type="caution">
    <text evidence="3">The sequence shown here is derived from an EMBL/GenBank/DDBJ whole genome shotgun (WGS) entry which is preliminary data.</text>
</comment>
<dbReference type="AlphaFoldDB" id="A0AAD9E978"/>
<organism evidence="3 4">
    <name type="scientific">Electrophorus voltai</name>
    <dbReference type="NCBI Taxonomy" id="2609070"/>
    <lineage>
        <taxon>Eukaryota</taxon>
        <taxon>Metazoa</taxon>
        <taxon>Chordata</taxon>
        <taxon>Craniata</taxon>
        <taxon>Vertebrata</taxon>
        <taxon>Euteleostomi</taxon>
        <taxon>Actinopterygii</taxon>
        <taxon>Neopterygii</taxon>
        <taxon>Teleostei</taxon>
        <taxon>Ostariophysi</taxon>
        <taxon>Gymnotiformes</taxon>
        <taxon>Gymnotoidei</taxon>
        <taxon>Gymnotidae</taxon>
        <taxon>Electrophorus</taxon>
    </lineage>
</organism>
<protein>
    <submittedName>
        <fullName evidence="3">Uncharacterized protein</fullName>
    </submittedName>
</protein>
<feature type="non-terminal residue" evidence="3">
    <location>
        <position position="159"/>
    </location>
</feature>
<dbReference type="GO" id="GO:0005737">
    <property type="term" value="C:cytoplasm"/>
    <property type="evidence" value="ECO:0007669"/>
    <property type="project" value="TreeGrafter"/>
</dbReference>
<dbReference type="Pfam" id="PF15268">
    <property type="entry name" value="Dapper"/>
    <property type="match status" value="1"/>
</dbReference>
<comment type="similarity">
    <text evidence="1">Belongs to the dapper family.</text>
</comment>
<dbReference type="Proteomes" id="UP001239994">
    <property type="component" value="Unassembled WGS sequence"/>
</dbReference>
<keyword evidence="2" id="KW-0175">Coiled coil</keyword>
<evidence type="ECO:0000256" key="2">
    <source>
        <dbReference type="ARBA" id="ARBA00023054"/>
    </source>
</evidence>
<name>A0AAD9E978_9TELE</name>
<evidence type="ECO:0000313" key="4">
    <source>
        <dbReference type="Proteomes" id="UP001239994"/>
    </source>
</evidence>
<dbReference type="GO" id="GO:1900108">
    <property type="term" value="P:negative regulation of nodal signaling pathway"/>
    <property type="evidence" value="ECO:0007669"/>
    <property type="project" value="TreeGrafter"/>
</dbReference>
<dbReference type="EMBL" id="JAROKS010000001">
    <property type="protein sequence ID" value="KAK1806492.1"/>
    <property type="molecule type" value="Genomic_DNA"/>
</dbReference>